<evidence type="ECO:0000313" key="1">
    <source>
        <dbReference type="EMBL" id="KAJ1190840.1"/>
    </source>
</evidence>
<dbReference type="Proteomes" id="UP001066276">
    <property type="component" value="Chromosome 2_2"/>
</dbReference>
<keyword evidence="2" id="KW-1185">Reference proteome</keyword>
<sequence>MNQIRIWRPLHVGTLRPLVLEGKELRRNIRPLWGSCGVGPSTCRQRVKEVSCLQAGMNTVRRLRQGIRQQRLGPRQRHKVPF</sequence>
<protein>
    <submittedName>
        <fullName evidence="1">Uncharacterized protein</fullName>
    </submittedName>
</protein>
<gene>
    <name evidence="1" type="ORF">NDU88_000159</name>
</gene>
<name>A0AAV7UP70_PLEWA</name>
<comment type="caution">
    <text evidence="1">The sequence shown here is derived from an EMBL/GenBank/DDBJ whole genome shotgun (WGS) entry which is preliminary data.</text>
</comment>
<dbReference type="AlphaFoldDB" id="A0AAV7UP70"/>
<dbReference type="EMBL" id="JANPWB010000004">
    <property type="protein sequence ID" value="KAJ1190840.1"/>
    <property type="molecule type" value="Genomic_DNA"/>
</dbReference>
<evidence type="ECO:0000313" key="2">
    <source>
        <dbReference type="Proteomes" id="UP001066276"/>
    </source>
</evidence>
<proteinExistence type="predicted"/>
<reference evidence="1" key="1">
    <citation type="journal article" date="2022" name="bioRxiv">
        <title>Sequencing and chromosome-scale assembly of the giantPleurodeles waltlgenome.</title>
        <authorList>
            <person name="Brown T."/>
            <person name="Elewa A."/>
            <person name="Iarovenko S."/>
            <person name="Subramanian E."/>
            <person name="Araus A.J."/>
            <person name="Petzold A."/>
            <person name="Susuki M."/>
            <person name="Suzuki K.-i.T."/>
            <person name="Hayashi T."/>
            <person name="Toyoda A."/>
            <person name="Oliveira C."/>
            <person name="Osipova E."/>
            <person name="Leigh N.D."/>
            <person name="Simon A."/>
            <person name="Yun M.H."/>
        </authorList>
    </citation>
    <scope>NUCLEOTIDE SEQUENCE</scope>
    <source>
        <strain evidence="1">20211129_DDA</strain>
        <tissue evidence="1">Liver</tissue>
    </source>
</reference>
<accession>A0AAV7UP70</accession>
<organism evidence="1 2">
    <name type="scientific">Pleurodeles waltl</name>
    <name type="common">Iberian ribbed newt</name>
    <dbReference type="NCBI Taxonomy" id="8319"/>
    <lineage>
        <taxon>Eukaryota</taxon>
        <taxon>Metazoa</taxon>
        <taxon>Chordata</taxon>
        <taxon>Craniata</taxon>
        <taxon>Vertebrata</taxon>
        <taxon>Euteleostomi</taxon>
        <taxon>Amphibia</taxon>
        <taxon>Batrachia</taxon>
        <taxon>Caudata</taxon>
        <taxon>Salamandroidea</taxon>
        <taxon>Salamandridae</taxon>
        <taxon>Pleurodelinae</taxon>
        <taxon>Pleurodeles</taxon>
    </lineage>
</organism>